<protein>
    <submittedName>
        <fullName evidence="2">Uncharacterized protein</fullName>
    </submittedName>
</protein>
<evidence type="ECO:0000313" key="3">
    <source>
        <dbReference type="Proteomes" id="UP000784294"/>
    </source>
</evidence>
<comment type="caution">
    <text evidence="2">The sequence shown here is derived from an EMBL/GenBank/DDBJ whole genome shotgun (WGS) entry which is preliminary data.</text>
</comment>
<name>A0A448WYJ0_9PLAT</name>
<sequence length="380" mass="39753">MSAFEATTKPRPECGGTQSVGRASATGVSASLQSVTESACLIGPPSGDRYSRSKDKTTQQFVNPSEQLASPRSSQSEATGQRTSSPDPSTHAISREDQSSRRPDKCSGGLNSKEAEEKEVVMVAMATPDFRDHDEVGKTEDWPSAGSVEQGELPGQPEAKTSASHKAGGALPLVGLFSASSLGFMLANFESFCDPKPPKTGAKATNKPPGVWPTRPPENMAMAGWGVTKAHPASVEAIATTRRGAATLATKTAGFGLRKTRPAELPRLDRISRTAIRPRVIVANSTVANSLLPPRLPVQLAGSLVRGLRCRSPGLLTRVLASGVEVSYQQCVGVSAQPTSHSRAGQTFRQPGSAPACFNVSGAPKGSRAGLTTDPELDLL</sequence>
<dbReference type="Proteomes" id="UP000784294">
    <property type="component" value="Unassembled WGS sequence"/>
</dbReference>
<evidence type="ECO:0000256" key="1">
    <source>
        <dbReference type="SAM" id="MobiDB-lite"/>
    </source>
</evidence>
<proteinExistence type="predicted"/>
<accession>A0A448WYJ0</accession>
<feature type="compositionally biased region" description="Polar residues" evidence="1">
    <location>
        <begin position="58"/>
        <end position="92"/>
    </location>
</feature>
<organism evidence="2 3">
    <name type="scientific">Protopolystoma xenopodis</name>
    <dbReference type="NCBI Taxonomy" id="117903"/>
    <lineage>
        <taxon>Eukaryota</taxon>
        <taxon>Metazoa</taxon>
        <taxon>Spiralia</taxon>
        <taxon>Lophotrochozoa</taxon>
        <taxon>Platyhelminthes</taxon>
        <taxon>Monogenea</taxon>
        <taxon>Polyopisthocotylea</taxon>
        <taxon>Polystomatidea</taxon>
        <taxon>Polystomatidae</taxon>
        <taxon>Protopolystoma</taxon>
    </lineage>
</organism>
<keyword evidence="3" id="KW-1185">Reference proteome</keyword>
<dbReference type="EMBL" id="CAAALY010062016">
    <property type="protein sequence ID" value="VEL23455.1"/>
    <property type="molecule type" value="Genomic_DNA"/>
</dbReference>
<feature type="compositionally biased region" description="Polar residues" evidence="1">
    <location>
        <begin position="16"/>
        <end position="37"/>
    </location>
</feature>
<feature type="compositionally biased region" description="Basic and acidic residues" evidence="1">
    <location>
        <begin position="93"/>
        <end position="105"/>
    </location>
</feature>
<reference evidence="2" key="1">
    <citation type="submission" date="2018-11" db="EMBL/GenBank/DDBJ databases">
        <authorList>
            <consortium name="Pathogen Informatics"/>
        </authorList>
    </citation>
    <scope>NUCLEOTIDE SEQUENCE</scope>
</reference>
<feature type="compositionally biased region" description="Basic and acidic residues" evidence="1">
    <location>
        <begin position="129"/>
        <end position="141"/>
    </location>
</feature>
<gene>
    <name evidence="2" type="ORF">PXEA_LOCUS16895</name>
</gene>
<dbReference type="AlphaFoldDB" id="A0A448WYJ0"/>
<feature type="region of interest" description="Disordered" evidence="1">
    <location>
        <begin position="1"/>
        <end position="163"/>
    </location>
</feature>
<evidence type="ECO:0000313" key="2">
    <source>
        <dbReference type="EMBL" id="VEL23455.1"/>
    </source>
</evidence>
<feature type="region of interest" description="Disordered" evidence="1">
    <location>
        <begin position="342"/>
        <end position="380"/>
    </location>
</feature>